<comment type="similarity">
    <text evidence="5">Belongs to the class I-like SAM-binding methyltransferase superfamily. RsmB/NOP family.</text>
</comment>
<evidence type="ECO:0000256" key="5">
    <source>
        <dbReference type="PROSITE-ProRule" id="PRU01023"/>
    </source>
</evidence>
<dbReference type="PROSITE" id="PS51686">
    <property type="entry name" value="SAM_MT_RSMB_NOP"/>
    <property type="match status" value="1"/>
</dbReference>
<sequence length="385" mass="43081">MTRWENYLSSAEKIIGAYTGSLPLHHFLKSFFKEHPYMGGRDRRWISQLVYHYFRLGHWGKTLPLKERIIAGTFLCETAPNDFLAVLQPDWNERVSLPLSEKAALLPAPLTPDAIFPLITSLSDSLDANAYAYTMLTQPRLFIRVRQQKLDKVKALLDKAGIAYEVFANNTTIALPNGTKIETIVTEKSWYEVQDASSQQTGALFLPAAGQRWWDCCAASGGKSILLKDQQPGVQLLVSDVRRSILENLQQRFAAAGIKHYDARVADLTAPGFVASMGHQQFDGIILDAPCSGSGTWGRTPESISFFKPEEIGKYQQLQQKIAHNVVPFLKKGGALIYITCSVFKQENEEVVSYIERISDLRRQTGGVIRGYDQGADTMYAVRLS</sequence>
<dbReference type="GO" id="GO:0008173">
    <property type="term" value="F:RNA methyltransferase activity"/>
    <property type="evidence" value="ECO:0007669"/>
    <property type="project" value="InterPro"/>
</dbReference>
<evidence type="ECO:0000256" key="4">
    <source>
        <dbReference type="ARBA" id="ARBA00022884"/>
    </source>
</evidence>
<organism evidence="7 8">
    <name type="scientific">Chitinophaga polysaccharea</name>
    <dbReference type="NCBI Taxonomy" id="1293035"/>
    <lineage>
        <taxon>Bacteria</taxon>
        <taxon>Pseudomonadati</taxon>
        <taxon>Bacteroidota</taxon>
        <taxon>Chitinophagia</taxon>
        <taxon>Chitinophagales</taxon>
        <taxon>Chitinophagaceae</taxon>
        <taxon>Chitinophaga</taxon>
    </lineage>
</organism>
<dbReference type="GO" id="GO:0001510">
    <property type="term" value="P:RNA methylation"/>
    <property type="evidence" value="ECO:0007669"/>
    <property type="project" value="InterPro"/>
</dbReference>
<dbReference type="GO" id="GO:0003723">
    <property type="term" value="F:RNA binding"/>
    <property type="evidence" value="ECO:0007669"/>
    <property type="project" value="UniProtKB-UniRule"/>
</dbReference>
<evidence type="ECO:0000256" key="2">
    <source>
        <dbReference type="ARBA" id="ARBA00022679"/>
    </source>
</evidence>
<dbReference type="EMBL" id="VIWO01000001">
    <property type="protein sequence ID" value="TWF45646.1"/>
    <property type="molecule type" value="Genomic_DNA"/>
</dbReference>
<keyword evidence="8" id="KW-1185">Reference proteome</keyword>
<comment type="caution">
    <text evidence="7">The sequence shown here is derived from an EMBL/GenBank/DDBJ whole genome shotgun (WGS) entry which is preliminary data.</text>
</comment>
<dbReference type="PRINTS" id="PR02008">
    <property type="entry name" value="RCMTFAMILY"/>
</dbReference>
<dbReference type="Pfam" id="PF01189">
    <property type="entry name" value="Methyltr_RsmB-F"/>
    <property type="match status" value="1"/>
</dbReference>
<evidence type="ECO:0000259" key="6">
    <source>
        <dbReference type="PROSITE" id="PS51686"/>
    </source>
</evidence>
<dbReference type="SUPFAM" id="SSF53335">
    <property type="entry name" value="S-adenosyl-L-methionine-dependent methyltransferases"/>
    <property type="match status" value="1"/>
</dbReference>
<accession>A0A561Q5L2</accession>
<protein>
    <submittedName>
        <fullName evidence="7">16S rRNA (Cytosine967-C5)-methyltransferase</fullName>
    </submittedName>
</protein>
<dbReference type="OrthoDB" id="9810297at2"/>
<evidence type="ECO:0000256" key="3">
    <source>
        <dbReference type="ARBA" id="ARBA00022691"/>
    </source>
</evidence>
<dbReference type="InterPro" id="IPR029063">
    <property type="entry name" value="SAM-dependent_MTases_sf"/>
</dbReference>
<comment type="caution">
    <text evidence="5">Lacks conserved residue(s) required for the propagation of feature annotation.</text>
</comment>
<dbReference type="RefSeq" id="WP_145664959.1">
    <property type="nucleotide sequence ID" value="NZ_VIWO01000001.1"/>
</dbReference>
<feature type="binding site" evidence="5">
    <location>
        <position position="267"/>
    </location>
    <ligand>
        <name>S-adenosyl-L-methionine</name>
        <dbReference type="ChEBI" id="CHEBI:59789"/>
    </ligand>
</feature>
<dbReference type="Proteomes" id="UP000320811">
    <property type="component" value="Unassembled WGS sequence"/>
</dbReference>
<evidence type="ECO:0000256" key="1">
    <source>
        <dbReference type="ARBA" id="ARBA00022603"/>
    </source>
</evidence>
<evidence type="ECO:0000313" key="7">
    <source>
        <dbReference type="EMBL" id="TWF45646.1"/>
    </source>
</evidence>
<dbReference type="PANTHER" id="PTHR22807:SF53">
    <property type="entry name" value="RIBOSOMAL RNA SMALL SUBUNIT METHYLTRANSFERASE B-RELATED"/>
    <property type="match status" value="1"/>
</dbReference>
<dbReference type="InterPro" id="IPR023267">
    <property type="entry name" value="RCMT"/>
</dbReference>
<feature type="domain" description="SAM-dependent MTase RsmB/NOP-type" evidence="6">
    <location>
        <begin position="118"/>
        <end position="385"/>
    </location>
</feature>
<dbReference type="Gene3D" id="3.40.50.150">
    <property type="entry name" value="Vaccinia Virus protein VP39"/>
    <property type="match status" value="1"/>
</dbReference>
<name>A0A561Q5L2_9BACT</name>
<keyword evidence="1 5" id="KW-0489">Methyltransferase</keyword>
<dbReference type="PANTHER" id="PTHR22807">
    <property type="entry name" value="NOP2 YEAST -RELATED NOL1/NOP2/FMU SUN DOMAIN-CONTAINING"/>
    <property type="match status" value="1"/>
</dbReference>
<feature type="active site" description="Nucleophile" evidence="5">
    <location>
        <position position="341"/>
    </location>
</feature>
<feature type="binding site" evidence="5">
    <location>
        <position position="240"/>
    </location>
    <ligand>
        <name>S-adenosyl-L-methionine</name>
        <dbReference type="ChEBI" id="CHEBI:59789"/>
    </ligand>
</feature>
<keyword evidence="2 5" id="KW-0808">Transferase</keyword>
<dbReference type="CDD" id="cd02440">
    <property type="entry name" value="AdoMet_MTases"/>
    <property type="match status" value="1"/>
</dbReference>
<reference evidence="7 8" key="1">
    <citation type="submission" date="2019-06" db="EMBL/GenBank/DDBJ databases">
        <title>Sorghum-associated microbial communities from plants grown in Nebraska, USA.</title>
        <authorList>
            <person name="Schachtman D."/>
        </authorList>
    </citation>
    <scope>NUCLEOTIDE SEQUENCE [LARGE SCALE GENOMIC DNA]</scope>
    <source>
        <strain evidence="7 8">1209</strain>
    </source>
</reference>
<feature type="binding site" evidence="5">
    <location>
        <position position="288"/>
    </location>
    <ligand>
        <name>S-adenosyl-L-methionine</name>
        <dbReference type="ChEBI" id="CHEBI:59789"/>
    </ligand>
</feature>
<dbReference type="AlphaFoldDB" id="A0A561Q5L2"/>
<keyword evidence="4 5" id="KW-0694">RNA-binding</keyword>
<dbReference type="InterPro" id="IPR001678">
    <property type="entry name" value="MeTrfase_RsmB-F_NOP2_dom"/>
</dbReference>
<gene>
    <name evidence="7" type="ORF">FHW36_1011577</name>
</gene>
<keyword evidence="3 5" id="KW-0949">S-adenosyl-L-methionine</keyword>
<dbReference type="InterPro" id="IPR049560">
    <property type="entry name" value="MeTrfase_RsmB-F_NOP2_cat"/>
</dbReference>
<evidence type="ECO:0000313" key="8">
    <source>
        <dbReference type="Proteomes" id="UP000320811"/>
    </source>
</evidence>
<proteinExistence type="inferred from homology"/>